<feature type="domain" description="DNA/RNA-binding protein Alba-like" evidence="4">
    <location>
        <begin position="90"/>
        <end position="167"/>
    </location>
</feature>
<evidence type="ECO:0000256" key="1">
    <source>
        <dbReference type="ARBA" id="ARBA00004123"/>
    </source>
</evidence>
<dbReference type="EMBL" id="ASPP01018645">
    <property type="protein sequence ID" value="ETO16002.1"/>
    <property type="molecule type" value="Genomic_DNA"/>
</dbReference>
<proteinExistence type="inferred from homology"/>
<evidence type="ECO:0000256" key="3">
    <source>
        <dbReference type="ARBA" id="ARBA00023242"/>
    </source>
</evidence>
<keyword evidence="6" id="KW-1185">Reference proteome</keyword>
<comment type="caution">
    <text evidence="5">The sequence shown here is derived from an EMBL/GenBank/DDBJ whole genome shotgun (WGS) entry which is preliminary data.</text>
</comment>
<dbReference type="InterPro" id="IPR036882">
    <property type="entry name" value="Alba-like_dom_sf"/>
</dbReference>
<dbReference type="OrthoDB" id="424402at2759"/>
<comment type="similarity">
    <text evidence="2">Belongs to the histone-like Alba family.</text>
</comment>
<accession>X6MRD9</accession>
<dbReference type="Gene3D" id="3.30.110.20">
    <property type="entry name" value="Alba-like domain"/>
    <property type="match status" value="1"/>
</dbReference>
<reference evidence="5 6" key="1">
    <citation type="journal article" date="2013" name="Curr. Biol.">
        <title>The Genome of the Foraminiferan Reticulomyxa filosa.</title>
        <authorList>
            <person name="Glockner G."/>
            <person name="Hulsmann N."/>
            <person name="Schleicher M."/>
            <person name="Noegel A.A."/>
            <person name="Eichinger L."/>
            <person name="Gallinger C."/>
            <person name="Pawlowski J."/>
            <person name="Sierra R."/>
            <person name="Euteneuer U."/>
            <person name="Pillet L."/>
            <person name="Moustafa A."/>
            <person name="Platzer M."/>
            <person name="Groth M."/>
            <person name="Szafranski K."/>
            <person name="Schliwa M."/>
        </authorList>
    </citation>
    <scope>NUCLEOTIDE SEQUENCE [LARGE SCALE GENOMIC DNA]</scope>
</reference>
<dbReference type="SUPFAM" id="SSF82704">
    <property type="entry name" value="AlbA-like"/>
    <property type="match status" value="1"/>
</dbReference>
<evidence type="ECO:0000313" key="6">
    <source>
        <dbReference type="Proteomes" id="UP000023152"/>
    </source>
</evidence>
<evidence type="ECO:0000259" key="4">
    <source>
        <dbReference type="Pfam" id="PF01918"/>
    </source>
</evidence>
<name>X6MRD9_RETFI</name>
<dbReference type="AlphaFoldDB" id="X6MRD9"/>
<dbReference type="InterPro" id="IPR002775">
    <property type="entry name" value="DNA/RNA-bd_Alba-like"/>
</dbReference>
<dbReference type="InterPro" id="IPR051958">
    <property type="entry name" value="Alba-like_NAB"/>
</dbReference>
<evidence type="ECO:0000313" key="5">
    <source>
        <dbReference type="EMBL" id="ETO16002.1"/>
    </source>
</evidence>
<dbReference type="GO" id="GO:0005634">
    <property type="term" value="C:nucleus"/>
    <property type="evidence" value="ECO:0007669"/>
    <property type="project" value="UniProtKB-SubCell"/>
</dbReference>
<gene>
    <name evidence="5" type="ORF">RFI_21358</name>
</gene>
<organism evidence="5 6">
    <name type="scientific">Reticulomyxa filosa</name>
    <dbReference type="NCBI Taxonomy" id="46433"/>
    <lineage>
        <taxon>Eukaryota</taxon>
        <taxon>Sar</taxon>
        <taxon>Rhizaria</taxon>
        <taxon>Retaria</taxon>
        <taxon>Foraminifera</taxon>
        <taxon>Monothalamids</taxon>
        <taxon>Reticulomyxidae</taxon>
        <taxon>Reticulomyxa</taxon>
    </lineage>
</organism>
<dbReference type="Pfam" id="PF01918">
    <property type="entry name" value="Alba"/>
    <property type="match status" value="1"/>
</dbReference>
<protein>
    <recommendedName>
        <fullName evidence="4">DNA/RNA-binding protein Alba-like domain-containing protein</fullName>
    </recommendedName>
</protein>
<dbReference type="Proteomes" id="UP000023152">
    <property type="component" value="Unassembled WGS sequence"/>
</dbReference>
<dbReference type="PANTHER" id="PTHR13516">
    <property type="entry name" value="RIBONUCLEASE P SUBUNIT P25"/>
    <property type="match status" value="1"/>
</dbReference>
<dbReference type="GO" id="GO:0003723">
    <property type="term" value="F:RNA binding"/>
    <property type="evidence" value="ECO:0007669"/>
    <property type="project" value="TreeGrafter"/>
</dbReference>
<comment type="subcellular location">
    <subcellularLocation>
        <location evidence="1">Nucleus</location>
    </subcellularLocation>
</comment>
<evidence type="ECO:0000256" key="2">
    <source>
        <dbReference type="ARBA" id="ARBA00008018"/>
    </source>
</evidence>
<sequence length="465" mass="53720">MLFEKAYLNTFNFLLYVGCFVCCKKLFKNSSFPLIDPMAQAEIVINGTTKSKYQRKKNPSNQPSIEENEVRVTTLVQSKRNICCLMHGLVKRYVDYAVRLLNGPQAKDQENDVKIEDENGNANKGPSKQYDTIVLKATGRAVYSAVTTAEVVKRKIANLHQLTTLDTLEVTDIWEPLEEGLKEVTTTRRVASISIILSRNSSELESTAIAMTDPEIQFQDDVLIKIASLDRGKTKSNLASIVSKHAIKGKETGDSLPSEQKKSFFDYFKSSSLCFWVILPLNFERFSYSFHPESCLQCFEKESQRIVGHKLLFNFFFTITGNQCLNCLAFDADKYLPQLRDYTVPVDYHTLSSQSPCYVYTFSSRLFSFFLFHVPLLTKLHRSFYEDPYYFCIQISCGKKLIKRLYRNIFLMLKSQLFNYFFILKIFYAVQMKYAISIASKFYCVYIVKKIRLAHLIVILKKLFF</sequence>
<keyword evidence="3" id="KW-0539">Nucleus</keyword>
<dbReference type="PANTHER" id="PTHR13516:SF4">
    <property type="entry name" value="FI09323P"/>
    <property type="match status" value="1"/>
</dbReference>